<proteinExistence type="predicted"/>
<keyword evidence="1" id="KW-0472">Membrane</keyword>
<dbReference type="Proteomes" id="UP001056291">
    <property type="component" value="Chromosome"/>
</dbReference>
<keyword evidence="1" id="KW-0812">Transmembrane</keyword>
<organism evidence="2 3">
    <name type="scientific">Sneathiella marina</name>
    <dbReference type="NCBI Taxonomy" id="2950108"/>
    <lineage>
        <taxon>Bacteria</taxon>
        <taxon>Pseudomonadati</taxon>
        <taxon>Pseudomonadota</taxon>
        <taxon>Alphaproteobacteria</taxon>
        <taxon>Sneathiellales</taxon>
        <taxon>Sneathiellaceae</taxon>
        <taxon>Sneathiella</taxon>
    </lineage>
</organism>
<dbReference type="EMBL" id="CP098747">
    <property type="protein sequence ID" value="USG60824.1"/>
    <property type="molecule type" value="Genomic_DNA"/>
</dbReference>
<dbReference type="RefSeq" id="WP_251933704.1">
    <property type="nucleotide sequence ID" value="NZ_CP098747.1"/>
</dbReference>
<feature type="transmembrane region" description="Helical" evidence="1">
    <location>
        <begin position="52"/>
        <end position="76"/>
    </location>
</feature>
<sequence length="103" mass="11477">MRFPPQQIARFFKFAAIGAMTGIVFSIIFLVLPAAGLLFAVNAFGLDWDMRWVPSVGMIMAMGAICGAIFAAGLFIKDQYRPYVEEVPDFEADAEDPDFDDFR</sequence>
<feature type="transmembrane region" description="Helical" evidence="1">
    <location>
        <begin position="12"/>
        <end position="40"/>
    </location>
</feature>
<evidence type="ECO:0000313" key="3">
    <source>
        <dbReference type="Proteomes" id="UP001056291"/>
    </source>
</evidence>
<reference evidence="2" key="1">
    <citation type="submission" date="2022-06" db="EMBL/GenBank/DDBJ databases">
        <title>Sneathiella actinostolidae sp. nov., isolated from a sea anemonein the Western Pacific Ocean.</title>
        <authorList>
            <person name="Wei M.J."/>
        </authorList>
    </citation>
    <scope>NUCLEOTIDE SEQUENCE</scope>
    <source>
        <strain evidence="2">PHK-P5</strain>
    </source>
</reference>
<accession>A0ABY4W1S7</accession>
<protein>
    <submittedName>
        <fullName evidence="2">Uncharacterized protein</fullName>
    </submittedName>
</protein>
<gene>
    <name evidence="2" type="ORF">NBZ79_16820</name>
</gene>
<evidence type="ECO:0000256" key="1">
    <source>
        <dbReference type="SAM" id="Phobius"/>
    </source>
</evidence>
<evidence type="ECO:0000313" key="2">
    <source>
        <dbReference type="EMBL" id="USG60824.1"/>
    </source>
</evidence>
<keyword evidence="1" id="KW-1133">Transmembrane helix</keyword>
<keyword evidence="3" id="KW-1185">Reference proteome</keyword>
<name>A0ABY4W1S7_9PROT</name>